<accession>A0A2J7PC80</accession>
<dbReference type="SMART" id="SM00369">
    <property type="entry name" value="LRR_TYP"/>
    <property type="match status" value="4"/>
</dbReference>
<dbReference type="STRING" id="105785.A0A2J7PC80"/>
<evidence type="ECO:0000256" key="1">
    <source>
        <dbReference type="ARBA" id="ARBA00022614"/>
    </source>
</evidence>
<feature type="region of interest" description="Disordered" evidence="4">
    <location>
        <begin position="544"/>
        <end position="572"/>
    </location>
</feature>
<gene>
    <name evidence="8" type="ORF">B7P43_G09872</name>
</gene>
<dbReference type="PANTHER" id="PTHR45712">
    <property type="entry name" value="AGAP008170-PA"/>
    <property type="match status" value="1"/>
</dbReference>
<dbReference type="InterPro" id="IPR000483">
    <property type="entry name" value="Cys-rich_flank_reg_C"/>
</dbReference>
<organism evidence="8 9">
    <name type="scientific">Cryptotermes secundus</name>
    <dbReference type="NCBI Taxonomy" id="105785"/>
    <lineage>
        <taxon>Eukaryota</taxon>
        <taxon>Metazoa</taxon>
        <taxon>Ecdysozoa</taxon>
        <taxon>Arthropoda</taxon>
        <taxon>Hexapoda</taxon>
        <taxon>Insecta</taxon>
        <taxon>Pterygota</taxon>
        <taxon>Neoptera</taxon>
        <taxon>Polyneoptera</taxon>
        <taxon>Dictyoptera</taxon>
        <taxon>Blattodea</taxon>
        <taxon>Blattoidea</taxon>
        <taxon>Termitoidae</taxon>
        <taxon>Kalotermitidae</taxon>
        <taxon>Cryptotermitinae</taxon>
        <taxon>Cryptotermes</taxon>
    </lineage>
</organism>
<evidence type="ECO:0000313" key="8">
    <source>
        <dbReference type="EMBL" id="PNF13943.1"/>
    </source>
</evidence>
<dbReference type="EMBL" id="NEVH01027067">
    <property type="protein sequence ID" value="PNF13942.1"/>
    <property type="molecule type" value="Genomic_DNA"/>
</dbReference>
<dbReference type="EMBL" id="NEVH01027067">
    <property type="protein sequence ID" value="PNF13943.1"/>
    <property type="molecule type" value="Genomic_DNA"/>
</dbReference>
<dbReference type="InterPro" id="IPR001611">
    <property type="entry name" value="Leu-rich_rpt"/>
</dbReference>
<protein>
    <recommendedName>
        <fullName evidence="7">LRRCT domain-containing protein</fullName>
    </recommendedName>
</protein>
<sequence>MMKAACFLLALTAFASAVSQRKGIIAQPTADSSGVHEGPACPEKCNCTRMGQNLHNDLRKAVCPMIPSSLHNSFKSLQVIANIGYVTREQILQIGRGPYILDFSECSITDIEQEAFNSLTDLVSLKLSNNIMRKISSKMLSSPHLKVLYLDGNDLEKIEYDAFDQLRNLQRLYLQHNTLQEVSVALPSSLRVLDISHNRISAFTADLNTMNLKTLNLCGNPLNGFPSITSSRTLETLCLEGRAAVLPRNAAAKFPRLADVTLVAPAHSSQAELDSTTQSELSNLQKLITLSIVNYHLQNLSFLTGMRNLAELKLQNITLESYDGIDTVLKSLQILSNLSIDQSTKLVKPILNDTQLVSQLTRLRFLSLRYTGLVTLTEQNVPEDTWLDISHNPLRCDCHLAWVLHKERETLGRFLFSKEQTTCATPNNVRGHMILESVNMTCSDQQTSGILEQTFNTSNWMYTSDDDTWNIPTCIRSTSTEVPINDRLTNTSTASNSTDNYTSSDKTTVYIALGTALLIFIIVGTALAVIFSLMKKKRKCQISPVGGETPMEQQPQQEQMKQASSKDMLIKK</sequence>
<keyword evidence="5" id="KW-0812">Transmembrane</keyword>
<dbReference type="PANTHER" id="PTHR45712:SF22">
    <property type="entry name" value="INSULIN-LIKE GROWTH FACTOR-BINDING PROTEIN COMPLEX ACID LABILE SUBUNIT"/>
    <property type="match status" value="1"/>
</dbReference>
<feature type="chain" id="PRO_5014559316" description="LRRCT domain-containing protein" evidence="6">
    <location>
        <begin position="18"/>
        <end position="572"/>
    </location>
</feature>
<dbReference type="Proteomes" id="UP000235965">
    <property type="component" value="Unassembled WGS sequence"/>
</dbReference>
<evidence type="ECO:0000256" key="6">
    <source>
        <dbReference type="SAM" id="SignalP"/>
    </source>
</evidence>
<keyword evidence="5" id="KW-1133">Transmembrane helix</keyword>
<dbReference type="InParanoid" id="A0A2J7PC80"/>
<keyword evidence="3" id="KW-0677">Repeat</keyword>
<evidence type="ECO:0000256" key="5">
    <source>
        <dbReference type="SAM" id="Phobius"/>
    </source>
</evidence>
<dbReference type="InterPro" id="IPR032675">
    <property type="entry name" value="LRR_dom_sf"/>
</dbReference>
<dbReference type="Pfam" id="PF13855">
    <property type="entry name" value="LRR_8"/>
    <property type="match status" value="1"/>
</dbReference>
<dbReference type="AlphaFoldDB" id="A0A2J7PC80"/>
<feature type="compositionally biased region" description="Low complexity" evidence="4">
    <location>
        <begin position="550"/>
        <end position="560"/>
    </location>
</feature>
<evidence type="ECO:0000256" key="2">
    <source>
        <dbReference type="ARBA" id="ARBA00022729"/>
    </source>
</evidence>
<comment type="caution">
    <text evidence="8">The sequence shown here is derived from an EMBL/GenBank/DDBJ whole genome shotgun (WGS) entry which is preliminary data.</text>
</comment>
<keyword evidence="9" id="KW-1185">Reference proteome</keyword>
<feature type="signal peptide" evidence="6">
    <location>
        <begin position="1"/>
        <end position="17"/>
    </location>
</feature>
<feature type="domain" description="LRRCT" evidence="7">
    <location>
        <begin position="392"/>
        <end position="443"/>
    </location>
</feature>
<dbReference type="GO" id="GO:0071944">
    <property type="term" value="C:cell periphery"/>
    <property type="evidence" value="ECO:0007669"/>
    <property type="project" value="UniProtKB-ARBA"/>
</dbReference>
<dbReference type="OrthoDB" id="1055097at2759"/>
<reference evidence="8 9" key="1">
    <citation type="submission" date="2017-12" db="EMBL/GenBank/DDBJ databases">
        <title>Hemimetabolous genomes reveal molecular basis of termite eusociality.</title>
        <authorList>
            <person name="Harrison M.C."/>
            <person name="Jongepier E."/>
            <person name="Robertson H.M."/>
            <person name="Arning N."/>
            <person name="Bitard-Feildel T."/>
            <person name="Chao H."/>
            <person name="Childers C.P."/>
            <person name="Dinh H."/>
            <person name="Doddapaneni H."/>
            <person name="Dugan S."/>
            <person name="Gowin J."/>
            <person name="Greiner C."/>
            <person name="Han Y."/>
            <person name="Hu H."/>
            <person name="Hughes D.S.T."/>
            <person name="Huylmans A.-K."/>
            <person name="Kemena C."/>
            <person name="Kremer L.P.M."/>
            <person name="Lee S.L."/>
            <person name="Lopez-Ezquerra A."/>
            <person name="Mallet L."/>
            <person name="Monroy-Kuhn J.M."/>
            <person name="Moser A."/>
            <person name="Murali S.C."/>
            <person name="Muzny D.M."/>
            <person name="Otani S."/>
            <person name="Piulachs M.-D."/>
            <person name="Poelchau M."/>
            <person name="Qu J."/>
            <person name="Schaub F."/>
            <person name="Wada-Katsumata A."/>
            <person name="Worley K.C."/>
            <person name="Xie Q."/>
            <person name="Ylla G."/>
            <person name="Poulsen M."/>
            <person name="Gibbs R.A."/>
            <person name="Schal C."/>
            <person name="Richards S."/>
            <person name="Belles X."/>
            <person name="Korb J."/>
            <person name="Bornberg-Bauer E."/>
        </authorList>
    </citation>
    <scope>NUCLEOTIDE SEQUENCE [LARGE SCALE GENOMIC DNA]</scope>
    <source>
        <tissue evidence="8">Whole body</tissue>
    </source>
</reference>
<dbReference type="SMART" id="SM00082">
    <property type="entry name" value="LRRCT"/>
    <property type="match status" value="1"/>
</dbReference>
<keyword evidence="1" id="KW-0433">Leucine-rich repeat</keyword>
<evidence type="ECO:0000259" key="7">
    <source>
        <dbReference type="SMART" id="SM00082"/>
    </source>
</evidence>
<keyword evidence="2 6" id="KW-0732">Signal</keyword>
<evidence type="ECO:0000256" key="4">
    <source>
        <dbReference type="SAM" id="MobiDB-lite"/>
    </source>
</evidence>
<dbReference type="InterPro" id="IPR050333">
    <property type="entry name" value="SLRP"/>
</dbReference>
<keyword evidence="5" id="KW-0472">Membrane</keyword>
<proteinExistence type="predicted"/>
<dbReference type="InterPro" id="IPR003591">
    <property type="entry name" value="Leu-rich_rpt_typical-subtyp"/>
</dbReference>
<evidence type="ECO:0000256" key="3">
    <source>
        <dbReference type="ARBA" id="ARBA00022737"/>
    </source>
</evidence>
<feature type="transmembrane region" description="Helical" evidence="5">
    <location>
        <begin position="509"/>
        <end position="533"/>
    </location>
</feature>
<dbReference type="SUPFAM" id="SSF52058">
    <property type="entry name" value="L domain-like"/>
    <property type="match status" value="1"/>
</dbReference>
<evidence type="ECO:0000313" key="9">
    <source>
        <dbReference type="Proteomes" id="UP000235965"/>
    </source>
</evidence>
<dbReference type="Gene3D" id="3.80.10.10">
    <property type="entry name" value="Ribonuclease Inhibitor"/>
    <property type="match status" value="3"/>
</dbReference>
<name>A0A2J7PC80_9NEOP</name>